<name>A0A5D4H650_9HYPH</name>
<protein>
    <submittedName>
        <fullName evidence="1">Uncharacterized protein</fullName>
    </submittedName>
</protein>
<evidence type="ECO:0000313" key="1">
    <source>
        <dbReference type="EMBL" id="TYR34300.1"/>
    </source>
</evidence>
<reference evidence="1 2" key="2">
    <citation type="submission" date="2019-09" db="EMBL/GenBank/DDBJ databases">
        <title>Mesorhizobium sp. MaA-C15 isolated from Microcystis aeruginosa.</title>
        <authorList>
            <person name="Jeong S.E."/>
            <person name="Jin H.M."/>
            <person name="Jeon C.O."/>
        </authorList>
    </citation>
    <scope>NUCLEOTIDE SEQUENCE [LARGE SCALE GENOMIC DNA]</scope>
    <source>
        <strain evidence="1 2">MaA-C15</strain>
    </source>
</reference>
<dbReference type="RefSeq" id="WP_148913639.1">
    <property type="nucleotide sequence ID" value="NZ_VSZS01000056.1"/>
</dbReference>
<organism evidence="1 2">
    <name type="scientific">Neoaquamicrobium microcysteis</name>
    <dbReference type="NCBI Taxonomy" id="2682781"/>
    <lineage>
        <taxon>Bacteria</taxon>
        <taxon>Pseudomonadati</taxon>
        <taxon>Pseudomonadota</taxon>
        <taxon>Alphaproteobacteria</taxon>
        <taxon>Hyphomicrobiales</taxon>
        <taxon>Phyllobacteriaceae</taxon>
        <taxon>Neoaquamicrobium</taxon>
    </lineage>
</organism>
<gene>
    <name evidence="1" type="ORF">FY036_05160</name>
</gene>
<evidence type="ECO:0000313" key="2">
    <source>
        <dbReference type="Proteomes" id="UP000323258"/>
    </source>
</evidence>
<sequence length="69" mass="7296">MTRLALLERLKELQQTPKYQGRDITTVSAMLSMSALAKHVELCEAAAAVPPRHDAAGKAGGTQAHAGRA</sequence>
<keyword evidence="2" id="KW-1185">Reference proteome</keyword>
<comment type="caution">
    <text evidence="1">The sequence shown here is derived from an EMBL/GenBank/DDBJ whole genome shotgun (WGS) entry which is preliminary data.</text>
</comment>
<reference evidence="1 2" key="1">
    <citation type="submission" date="2019-08" db="EMBL/GenBank/DDBJ databases">
        <authorList>
            <person name="Seo Y.L."/>
        </authorList>
    </citation>
    <scope>NUCLEOTIDE SEQUENCE [LARGE SCALE GENOMIC DNA]</scope>
    <source>
        <strain evidence="1 2">MaA-C15</strain>
    </source>
</reference>
<proteinExistence type="predicted"/>
<dbReference type="OrthoDB" id="8088613at2"/>
<dbReference type="EMBL" id="VSZS01000056">
    <property type="protein sequence ID" value="TYR34300.1"/>
    <property type="molecule type" value="Genomic_DNA"/>
</dbReference>
<accession>A0A5D4H650</accession>
<dbReference type="AlphaFoldDB" id="A0A5D4H650"/>
<dbReference type="Proteomes" id="UP000323258">
    <property type="component" value="Unassembled WGS sequence"/>
</dbReference>